<keyword evidence="5" id="KW-0862">Zinc</keyword>
<name>A0ABP5WRF8_9ACTN</name>
<dbReference type="PANTHER" id="PTHR43114:SF6">
    <property type="entry name" value="ADENINE DEAMINASE"/>
    <property type="match status" value="1"/>
</dbReference>
<protein>
    <submittedName>
        <fullName evidence="7">Adenosine deaminase</fullName>
    </submittedName>
</protein>
<dbReference type="Pfam" id="PF00962">
    <property type="entry name" value="A_deaminase"/>
    <property type="match status" value="1"/>
</dbReference>
<evidence type="ECO:0000256" key="2">
    <source>
        <dbReference type="ARBA" id="ARBA00006676"/>
    </source>
</evidence>
<evidence type="ECO:0000256" key="1">
    <source>
        <dbReference type="ARBA" id="ARBA00001947"/>
    </source>
</evidence>
<comment type="caution">
    <text evidence="7">The sequence shown here is derived from an EMBL/GenBank/DDBJ whole genome shotgun (WGS) entry which is preliminary data.</text>
</comment>
<evidence type="ECO:0000313" key="8">
    <source>
        <dbReference type="Proteomes" id="UP001501231"/>
    </source>
</evidence>
<keyword evidence="4" id="KW-0378">Hydrolase</keyword>
<dbReference type="Proteomes" id="UP001501231">
    <property type="component" value="Unassembled WGS sequence"/>
</dbReference>
<dbReference type="SUPFAM" id="SSF51556">
    <property type="entry name" value="Metallo-dependent hydrolases"/>
    <property type="match status" value="1"/>
</dbReference>
<keyword evidence="3" id="KW-0479">Metal-binding</keyword>
<organism evidence="7 8">
    <name type="scientific">Actinomadura vinacea</name>
    <dbReference type="NCBI Taxonomy" id="115336"/>
    <lineage>
        <taxon>Bacteria</taxon>
        <taxon>Bacillati</taxon>
        <taxon>Actinomycetota</taxon>
        <taxon>Actinomycetes</taxon>
        <taxon>Streptosporangiales</taxon>
        <taxon>Thermomonosporaceae</taxon>
        <taxon>Actinomadura</taxon>
    </lineage>
</organism>
<gene>
    <name evidence="7" type="ORF">GCM10010191_55710</name>
</gene>
<dbReference type="Gene3D" id="3.20.20.140">
    <property type="entry name" value="Metal-dependent hydrolases"/>
    <property type="match status" value="1"/>
</dbReference>
<proteinExistence type="inferred from homology"/>
<sequence length="328" mass="34410">MTTETPVAWAALPKAELHVHLEAAMRPSTAAELAARHGLPAVRQGPYRGQADFVVAYESARDLVVDLGDLNRIAAEAVADAAPAGVRWTEMHCVPHNYGGRLGAPEAVVEAVLDGLGAPGRAGLVLAHNRARGPAAAWQALDLALRYQDRGVVGFGLVGNEADHPPEQYAEVFAAARRAGLRSVPHAGEGAGPWSVRSAWRALGADRIAHGVRAVEDPGLVEELADADVCLDVCPSSNVALGASPSLRDHQLPALLAAGVPVSLGSDGRLFFGVDVADEYRYAHEGMGVDTAALARIARASLDHSAAPHHLIRAVHRDIDTWVATHAP</sequence>
<evidence type="ECO:0000313" key="7">
    <source>
        <dbReference type="EMBL" id="GAA2434191.1"/>
    </source>
</evidence>
<dbReference type="PANTHER" id="PTHR43114">
    <property type="entry name" value="ADENINE DEAMINASE"/>
    <property type="match status" value="1"/>
</dbReference>
<dbReference type="InterPro" id="IPR006330">
    <property type="entry name" value="Ado/ade_deaminase"/>
</dbReference>
<dbReference type="EMBL" id="BAAARW010000020">
    <property type="protein sequence ID" value="GAA2434191.1"/>
    <property type="molecule type" value="Genomic_DNA"/>
</dbReference>
<dbReference type="InterPro" id="IPR032466">
    <property type="entry name" value="Metal_Hydrolase"/>
</dbReference>
<dbReference type="RefSeq" id="WP_344592816.1">
    <property type="nucleotide sequence ID" value="NZ_BAAARW010000020.1"/>
</dbReference>
<accession>A0ABP5WRF8</accession>
<comment type="cofactor">
    <cofactor evidence="1">
        <name>Zn(2+)</name>
        <dbReference type="ChEBI" id="CHEBI:29105"/>
    </cofactor>
</comment>
<evidence type="ECO:0000256" key="3">
    <source>
        <dbReference type="ARBA" id="ARBA00022723"/>
    </source>
</evidence>
<comment type="similarity">
    <text evidence="2">Belongs to the metallo-dependent hydrolases superfamily. Adenosine and AMP deaminases family.</text>
</comment>
<keyword evidence="8" id="KW-1185">Reference proteome</keyword>
<evidence type="ECO:0000259" key="6">
    <source>
        <dbReference type="Pfam" id="PF00962"/>
    </source>
</evidence>
<dbReference type="NCBIfam" id="TIGR01430">
    <property type="entry name" value="aden_deam"/>
    <property type="match status" value="1"/>
</dbReference>
<feature type="domain" description="Adenosine deaminase" evidence="6">
    <location>
        <begin position="13"/>
        <end position="321"/>
    </location>
</feature>
<reference evidence="8" key="1">
    <citation type="journal article" date="2019" name="Int. J. Syst. Evol. Microbiol.">
        <title>The Global Catalogue of Microorganisms (GCM) 10K type strain sequencing project: providing services to taxonomists for standard genome sequencing and annotation.</title>
        <authorList>
            <consortium name="The Broad Institute Genomics Platform"/>
            <consortium name="The Broad Institute Genome Sequencing Center for Infectious Disease"/>
            <person name="Wu L."/>
            <person name="Ma J."/>
        </authorList>
    </citation>
    <scope>NUCLEOTIDE SEQUENCE [LARGE SCALE GENOMIC DNA]</scope>
    <source>
        <strain evidence="8">JCM 3325</strain>
    </source>
</reference>
<evidence type="ECO:0000256" key="4">
    <source>
        <dbReference type="ARBA" id="ARBA00022801"/>
    </source>
</evidence>
<dbReference type="InterPro" id="IPR001365">
    <property type="entry name" value="A_deaminase_dom"/>
</dbReference>
<evidence type="ECO:0000256" key="5">
    <source>
        <dbReference type="ARBA" id="ARBA00022833"/>
    </source>
</evidence>